<comment type="cofactor">
    <cofactor evidence="10">
        <name>[2Fe-2S] cluster</name>
        <dbReference type="ChEBI" id="CHEBI:190135"/>
    </cofactor>
</comment>
<feature type="binding site" evidence="10">
    <location>
        <position position="323"/>
    </location>
    <ligand>
        <name>[4Fe-4S] cluster</name>
        <dbReference type="ChEBI" id="CHEBI:49883"/>
    </ligand>
</feature>
<dbReference type="AlphaFoldDB" id="A0A9P8S2J4"/>
<evidence type="ECO:0000256" key="10">
    <source>
        <dbReference type="HAMAP-Rule" id="MF_03115"/>
    </source>
</evidence>
<dbReference type="PANTHER" id="PTHR13273:SF14">
    <property type="entry name" value="ANAMORSIN"/>
    <property type="match status" value="1"/>
</dbReference>
<protein>
    <recommendedName>
        <fullName evidence="16">Anamorsin homolog</fullName>
    </recommendedName>
</protein>
<feature type="domain" description="Anamorsin C-terminal" evidence="12">
    <location>
        <begin position="260"/>
        <end position="353"/>
    </location>
</feature>
<dbReference type="Pfam" id="PF05093">
    <property type="entry name" value="CIAPIN1"/>
    <property type="match status" value="1"/>
</dbReference>
<feature type="binding site" evidence="10">
    <location>
        <position position="276"/>
    </location>
    <ligand>
        <name>[2Fe-2S] cluster</name>
        <dbReference type="ChEBI" id="CHEBI:190135"/>
    </ligand>
</feature>
<dbReference type="HAMAP" id="MF_03115">
    <property type="entry name" value="Anamorsin"/>
    <property type="match status" value="1"/>
</dbReference>
<comment type="caution">
    <text evidence="14">The sequence shown here is derived from an EMBL/GenBank/DDBJ whole genome shotgun (WGS) entry which is preliminary data.</text>
</comment>
<keyword evidence="6 10" id="KW-0479">Metal-binding</keyword>
<feature type="domain" description="Fe-S cluster assembly protein Dre2 N-terminal" evidence="13">
    <location>
        <begin position="88"/>
        <end position="216"/>
    </location>
</feature>
<keyword evidence="4 10" id="KW-0963">Cytoplasm</keyword>
<dbReference type="GO" id="GO:0051537">
    <property type="term" value="F:2 iron, 2 sulfur cluster binding"/>
    <property type="evidence" value="ECO:0007669"/>
    <property type="project" value="UniProtKB-UniRule"/>
</dbReference>
<comment type="caution">
    <text evidence="10">Lacks conserved residue(s) required for the propagation of feature annotation.</text>
</comment>
<evidence type="ECO:0000256" key="6">
    <source>
        <dbReference type="ARBA" id="ARBA00022723"/>
    </source>
</evidence>
<keyword evidence="5 10" id="KW-0001">2Fe-2S</keyword>
<comment type="subcellular location">
    <subcellularLocation>
        <location evidence="10">Cytoplasm</location>
    </subcellularLocation>
    <subcellularLocation>
        <location evidence="10">Mitochondrion intermembrane space</location>
    </subcellularLocation>
</comment>
<evidence type="ECO:0000256" key="7">
    <source>
        <dbReference type="ARBA" id="ARBA00023004"/>
    </source>
</evidence>
<feature type="region of interest" description="Disordered" evidence="11">
    <location>
        <begin position="249"/>
        <end position="271"/>
    </location>
</feature>
<evidence type="ECO:0000313" key="15">
    <source>
        <dbReference type="Proteomes" id="UP000764110"/>
    </source>
</evidence>
<evidence type="ECO:0000256" key="9">
    <source>
        <dbReference type="ARBA" id="ARBA00023128"/>
    </source>
</evidence>
<accession>A0A9P8S2J4</accession>
<reference evidence="14 15" key="1">
    <citation type="submission" date="2020-07" db="EMBL/GenBank/DDBJ databases">
        <title>Metarhizium humberi genome.</title>
        <authorList>
            <person name="Lysoe E."/>
        </authorList>
    </citation>
    <scope>NUCLEOTIDE SEQUENCE [LARGE SCALE GENOMIC DNA]</scope>
    <source>
        <strain evidence="14 15">ESALQ1638</strain>
    </source>
</reference>
<proteinExistence type="inferred from homology"/>
<evidence type="ECO:0008006" key="16">
    <source>
        <dbReference type="Google" id="ProtNLM"/>
    </source>
</evidence>
<dbReference type="Proteomes" id="UP000764110">
    <property type="component" value="Unassembled WGS sequence"/>
</dbReference>
<feature type="short sequence motif" description="Cx2C motif 2" evidence="10">
    <location>
        <begin position="334"/>
        <end position="337"/>
    </location>
</feature>
<comment type="domain">
    <text evidence="10">The twin Cx2C motifs are involved in the recognition by the mitochondrial MIA40-ERV1 disulfide relay system. The formation of 2 disulfide bonds in the Cx2C motifs through dithiol/disulfide exchange reactions effectively traps the protein in the mitochondrial intermembrane space.</text>
</comment>
<dbReference type="InterPro" id="IPR046408">
    <property type="entry name" value="CIAPIN1"/>
</dbReference>
<evidence type="ECO:0000256" key="1">
    <source>
        <dbReference type="ARBA" id="ARBA00001966"/>
    </source>
</evidence>
<feature type="short sequence motif" description="Cx2C motif 1" evidence="10">
    <location>
        <begin position="323"/>
        <end position="326"/>
    </location>
</feature>
<evidence type="ECO:0000256" key="2">
    <source>
        <dbReference type="ARBA" id="ARBA00008169"/>
    </source>
</evidence>
<dbReference type="GO" id="GO:0046872">
    <property type="term" value="F:metal ion binding"/>
    <property type="evidence" value="ECO:0007669"/>
    <property type="project" value="UniProtKB-KW"/>
</dbReference>
<organism evidence="14 15">
    <name type="scientific">Metarhizium humberi</name>
    <dbReference type="NCBI Taxonomy" id="2596975"/>
    <lineage>
        <taxon>Eukaryota</taxon>
        <taxon>Fungi</taxon>
        <taxon>Dikarya</taxon>
        <taxon>Ascomycota</taxon>
        <taxon>Pezizomycotina</taxon>
        <taxon>Sordariomycetes</taxon>
        <taxon>Hypocreomycetidae</taxon>
        <taxon>Hypocreales</taxon>
        <taxon>Clavicipitaceae</taxon>
        <taxon>Metarhizium</taxon>
    </lineage>
</organism>
<dbReference type="GO" id="GO:0005758">
    <property type="term" value="C:mitochondrial intermembrane space"/>
    <property type="evidence" value="ECO:0007669"/>
    <property type="project" value="UniProtKB-SubCell"/>
</dbReference>
<comment type="similarity">
    <text evidence="2 10">Belongs to the anamorsin family.</text>
</comment>
<evidence type="ECO:0000259" key="13">
    <source>
        <dbReference type="Pfam" id="PF16803"/>
    </source>
</evidence>
<keyword evidence="15" id="KW-1185">Reference proteome</keyword>
<comment type="cofactor">
    <cofactor evidence="1 10">
        <name>[4Fe-4S] cluster</name>
        <dbReference type="ChEBI" id="CHEBI:49883"/>
    </cofactor>
</comment>
<comment type="domain">
    <text evidence="10">The C-terminal domain binds 2 Fe-S clusters but is otherwise mostly in an intrinsically disordered conformation.</text>
</comment>
<dbReference type="PANTHER" id="PTHR13273">
    <property type="entry name" value="ANAMORSIN"/>
    <property type="match status" value="1"/>
</dbReference>
<feature type="binding site" evidence="10">
    <location>
        <position position="337"/>
    </location>
    <ligand>
        <name>[4Fe-4S] cluster</name>
        <dbReference type="ChEBI" id="CHEBI:49883"/>
    </ligand>
</feature>
<evidence type="ECO:0000256" key="3">
    <source>
        <dbReference type="ARBA" id="ARBA00022485"/>
    </source>
</evidence>
<evidence type="ECO:0000256" key="8">
    <source>
        <dbReference type="ARBA" id="ARBA00023014"/>
    </source>
</evidence>
<name>A0A9P8S2J4_9HYPO</name>
<dbReference type="GO" id="GO:0051539">
    <property type="term" value="F:4 iron, 4 sulfur cluster binding"/>
    <property type="evidence" value="ECO:0007669"/>
    <property type="project" value="UniProtKB-KW"/>
</dbReference>
<feature type="binding site" evidence="10">
    <location>
        <position position="326"/>
    </location>
    <ligand>
        <name>[4Fe-4S] cluster</name>
        <dbReference type="ChEBI" id="CHEBI:49883"/>
    </ligand>
</feature>
<evidence type="ECO:0000259" key="12">
    <source>
        <dbReference type="Pfam" id="PF05093"/>
    </source>
</evidence>
<keyword evidence="3 10" id="KW-0004">4Fe-4S</keyword>
<keyword evidence="7 10" id="KW-0408">Iron</keyword>
<evidence type="ECO:0000313" key="14">
    <source>
        <dbReference type="EMBL" id="KAH0592441.1"/>
    </source>
</evidence>
<dbReference type="GO" id="GO:0016226">
    <property type="term" value="P:iron-sulfur cluster assembly"/>
    <property type="evidence" value="ECO:0007669"/>
    <property type="project" value="UniProtKB-UniRule"/>
</dbReference>
<feature type="binding site" evidence="10">
    <location>
        <position position="334"/>
    </location>
    <ligand>
        <name>[4Fe-4S] cluster</name>
        <dbReference type="ChEBI" id="CHEBI:49883"/>
    </ligand>
</feature>
<dbReference type="InterPro" id="IPR007785">
    <property type="entry name" value="Anamorsin"/>
</dbReference>
<feature type="binding site" evidence="10">
    <location>
        <position position="278"/>
    </location>
    <ligand>
        <name>[2Fe-2S] cluster</name>
        <dbReference type="ChEBI" id="CHEBI:190135"/>
    </ligand>
</feature>
<keyword evidence="8 10" id="KW-0411">Iron-sulfur</keyword>
<dbReference type="Pfam" id="PF16803">
    <property type="entry name" value="DRE2_N"/>
    <property type="match status" value="1"/>
</dbReference>
<dbReference type="GO" id="GO:0009055">
    <property type="term" value="F:electron transfer activity"/>
    <property type="evidence" value="ECO:0007669"/>
    <property type="project" value="UniProtKB-UniRule"/>
</dbReference>
<feature type="binding site" evidence="10">
    <location>
        <position position="273"/>
    </location>
    <ligand>
        <name>[2Fe-2S] cluster</name>
        <dbReference type="ChEBI" id="CHEBI:190135"/>
    </ligand>
</feature>
<sequence>MPTSALQKKSRKYKIQDTSYNPGTDISAAALVFHFLKLPSIIALQLHRHHSETPSTDIMAPHPVFIDPTDDFAPVPSAVLAAVATPAKRNLLLAPPSVAAHEEKLRQVFTAFDRANTDLQMLDRLSAGFVSLPPATYDLVLVLTDADGSRAAESARLLNRHLFASLVPAMRVGGRLQFQGGQLGAAESKEAILSGLVATDGGFEKQEEEEVVIPLRFGKKKTPAPLPKFDFGKLDDDDDDDLIDEDDLLGEEDLKRRPQAPTECQPQKRRRPCKDCTCGLAAKFEAEEKERRSQANAGLEAIKLDTNDLNELDFTVKGKTGSCNNCSLGDAFRCSTCPFIGLPAFKPGEEVRILNEVQL</sequence>
<feature type="binding site" evidence="10">
    <location>
        <position position="264"/>
    </location>
    <ligand>
        <name>[2Fe-2S] cluster</name>
        <dbReference type="ChEBI" id="CHEBI:190135"/>
    </ligand>
</feature>
<evidence type="ECO:0000256" key="11">
    <source>
        <dbReference type="SAM" id="MobiDB-lite"/>
    </source>
</evidence>
<dbReference type="EMBL" id="JACEFI010000031">
    <property type="protein sequence ID" value="KAH0592441.1"/>
    <property type="molecule type" value="Genomic_DNA"/>
</dbReference>
<gene>
    <name evidence="14" type="ORF">MHUMG1_09827</name>
</gene>
<feature type="region of interest" description="Fe-S binding site B" evidence="10">
    <location>
        <begin position="323"/>
        <end position="337"/>
    </location>
</feature>
<dbReference type="InterPro" id="IPR031838">
    <property type="entry name" value="Dre2_N"/>
</dbReference>
<dbReference type="Gene3D" id="3.40.50.11000">
    <property type="entry name" value="Fe-S cluster assembly protein Dre2, N-terminal domain"/>
    <property type="match status" value="1"/>
</dbReference>
<evidence type="ECO:0000256" key="4">
    <source>
        <dbReference type="ARBA" id="ARBA00022490"/>
    </source>
</evidence>
<comment type="domain">
    <text evidence="10">The N-terminal domain has structural similarity with S-adenosyl-L-methionine-dependent methyltransferases, but does not bind S-adenosyl-L-methionine. It is required for correct assembly of the 2 Fe-S clusters.</text>
</comment>
<keyword evidence="9 10" id="KW-0496">Mitochondrion</keyword>
<evidence type="ECO:0000256" key="5">
    <source>
        <dbReference type="ARBA" id="ARBA00022714"/>
    </source>
</evidence>